<organism evidence="1 2">
    <name type="scientific">Haematococcus lacustris</name>
    <name type="common">Green alga</name>
    <name type="synonym">Haematococcus pluvialis</name>
    <dbReference type="NCBI Taxonomy" id="44745"/>
    <lineage>
        <taxon>Eukaryota</taxon>
        <taxon>Viridiplantae</taxon>
        <taxon>Chlorophyta</taxon>
        <taxon>core chlorophytes</taxon>
        <taxon>Chlorophyceae</taxon>
        <taxon>CS clade</taxon>
        <taxon>Chlamydomonadales</taxon>
        <taxon>Haematococcaceae</taxon>
        <taxon>Haematococcus</taxon>
    </lineage>
</organism>
<evidence type="ECO:0000313" key="2">
    <source>
        <dbReference type="Proteomes" id="UP000485058"/>
    </source>
</evidence>
<protein>
    <submittedName>
        <fullName evidence="1">Uncharacterized protein</fullName>
    </submittedName>
</protein>
<name>A0A699YYE9_HAELA</name>
<sequence length="89" mass="9577">MLQACTDWRACAALLEEQPERRWGWQALTLTSGCGGAVGQAVCQTLPSHGGDHPACLCPVSLGGRRRGEMGREDESQLLASPHLAWHPV</sequence>
<dbReference type="Proteomes" id="UP000485058">
    <property type="component" value="Unassembled WGS sequence"/>
</dbReference>
<reference evidence="1 2" key="1">
    <citation type="submission" date="2020-02" db="EMBL/GenBank/DDBJ databases">
        <title>Draft genome sequence of Haematococcus lacustris strain NIES-144.</title>
        <authorList>
            <person name="Morimoto D."/>
            <person name="Nakagawa S."/>
            <person name="Yoshida T."/>
            <person name="Sawayama S."/>
        </authorList>
    </citation>
    <scope>NUCLEOTIDE SEQUENCE [LARGE SCALE GENOMIC DNA]</scope>
    <source>
        <strain evidence="1 2">NIES-144</strain>
    </source>
</reference>
<accession>A0A699YYE9</accession>
<comment type="caution">
    <text evidence="1">The sequence shown here is derived from an EMBL/GenBank/DDBJ whole genome shotgun (WGS) entry which is preliminary data.</text>
</comment>
<dbReference type="EMBL" id="BLLF01000754">
    <property type="protein sequence ID" value="GFH14681.1"/>
    <property type="molecule type" value="Genomic_DNA"/>
</dbReference>
<feature type="non-terminal residue" evidence="1">
    <location>
        <position position="1"/>
    </location>
</feature>
<proteinExistence type="predicted"/>
<dbReference type="AlphaFoldDB" id="A0A699YYE9"/>
<keyword evidence="2" id="KW-1185">Reference proteome</keyword>
<gene>
    <name evidence="1" type="ORF">HaLaN_10783</name>
</gene>
<evidence type="ECO:0000313" key="1">
    <source>
        <dbReference type="EMBL" id="GFH14681.1"/>
    </source>
</evidence>